<gene>
    <name evidence="1" type="ORF">NDU88_001248</name>
</gene>
<evidence type="ECO:0000313" key="1">
    <source>
        <dbReference type="EMBL" id="KAJ1213615.1"/>
    </source>
</evidence>
<dbReference type="EMBL" id="JANPWB010000001">
    <property type="protein sequence ID" value="KAJ1213615.1"/>
    <property type="molecule type" value="Genomic_DNA"/>
</dbReference>
<protein>
    <submittedName>
        <fullName evidence="1">Uncharacterized protein</fullName>
    </submittedName>
</protein>
<accession>A0AAV7WN13</accession>
<keyword evidence="2" id="KW-1185">Reference proteome</keyword>
<dbReference type="AlphaFoldDB" id="A0AAV7WN13"/>
<name>A0AAV7WN13_PLEWA</name>
<sequence length="129" mass="14413">MYSVGMPGIEDILSLGRVPRLKEVTGLLNSLSAKTGALDIWGDVTLQRYAVILYKEGLMVATTNAAQQWDSSVSPALDQRQKDMNWRSLHEKHMYKSCGWPKKKRTGYGVHGSLNGLCLEQIEAFDQNV</sequence>
<reference evidence="1" key="1">
    <citation type="journal article" date="2022" name="bioRxiv">
        <title>Sequencing and chromosome-scale assembly of the giantPleurodeles waltlgenome.</title>
        <authorList>
            <person name="Brown T."/>
            <person name="Elewa A."/>
            <person name="Iarovenko S."/>
            <person name="Subramanian E."/>
            <person name="Araus A.J."/>
            <person name="Petzold A."/>
            <person name="Susuki M."/>
            <person name="Suzuki K.-i.T."/>
            <person name="Hayashi T."/>
            <person name="Toyoda A."/>
            <person name="Oliveira C."/>
            <person name="Osipova E."/>
            <person name="Leigh N.D."/>
            <person name="Simon A."/>
            <person name="Yun M.H."/>
        </authorList>
    </citation>
    <scope>NUCLEOTIDE SEQUENCE</scope>
    <source>
        <strain evidence="1">20211129_DDA</strain>
        <tissue evidence="1">Liver</tissue>
    </source>
</reference>
<proteinExistence type="predicted"/>
<comment type="caution">
    <text evidence="1">The sequence shown here is derived from an EMBL/GenBank/DDBJ whole genome shotgun (WGS) entry which is preliminary data.</text>
</comment>
<evidence type="ECO:0000313" key="2">
    <source>
        <dbReference type="Proteomes" id="UP001066276"/>
    </source>
</evidence>
<organism evidence="1 2">
    <name type="scientific">Pleurodeles waltl</name>
    <name type="common">Iberian ribbed newt</name>
    <dbReference type="NCBI Taxonomy" id="8319"/>
    <lineage>
        <taxon>Eukaryota</taxon>
        <taxon>Metazoa</taxon>
        <taxon>Chordata</taxon>
        <taxon>Craniata</taxon>
        <taxon>Vertebrata</taxon>
        <taxon>Euteleostomi</taxon>
        <taxon>Amphibia</taxon>
        <taxon>Batrachia</taxon>
        <taxon>Caudata</taxon>
        <taxon>Salamandroidea</taxon>
        <taxon>Salamandridae</taxon>
        <taxon>Pleurodelinae</taxon>
        <taxon>Pleurodeles</taxon>
    </lineage>
</organism>
<dbReference type="Proteomes" id="UP001066276">
    <property type="component" value="Chromosome 1_1"/>
</dbReference>